<evidence type="ECO:0000313" key="2">
    <source>
        <dbReference type="EMBL" id="MDQ0376762.1"/>
    </source>
</evidence>
<dbReference type="EMBL" id="JAUSUT010000001">
    <property type="protein sequence ID" value="MDQ0376762.1"/>
    <property type="molecule type" value="Genomic_DNA"/>
</dbReference>
<comment type="caution">
    <text evidence="2">The sequence shown here is derived from an EMBL/GenBank/DDBJ whole genome shotgun (WGS) entry which is preliminary data.</text>
</comment>
<proteinExistence type="predicted"/>
<dbReference type="RefSeq" id="WP_306988770.1">
    <property type="nucleotide sequence ID" value="NZ_JAUSUT010000001.1"/>
</dbReference>
<reference evidence="2 3" key="1">
    <citation type="submission" date="2023-07" db="EMBL/GenBank/DDBJ databases">
        <title>Sequencing the genomes of 1000 actinobacteria strains.</title>
        <authorList>
            <person name="Klenk H.-P."/>
        </authorList>
    </citation>
    <scope>NUCLEOTIDE SEQUENCE [LARGE SCALE GENOMIC DNA]</scope>
    <source>
        <strain evidence="2 3">DSM 45805</strain>
    </source>
</reference>
<evidence type="ECO:0000313" key="3">
    <source>
        <dbReference type="Proteomes" id="UP001229651"/>
    </source>
</evidence>
<evidence type="ECO:0000256" key="1">
    <source>
        <dbReference type="SAM" id="MobiDB-lite"/>
    </source>
</evidence>
<dbReference type="Proteomes" id="UP001229651">
    <property type="component" value="Unassembled WGS sequence"/>
</dbReference>
<organism evidence="2 3">
    <name type="scientific">Amycolatopsis thermophila</name>
    <dbReference type="NCBI Taxonomy" id="206084"/>
    <lineage>
        <taxon>Bacteria</taxon>
        <taxon>Bacillati</taxon>
        <taxon>Actinomycetota</taxon>
        <taxon>Actinomycetes</taxon>
        <taxon>Pseudonocardiales</taxon>
        <taxon>Pseudonocardiaceae</taxon>
        <taxon>Amycolatopsis</taxon>
    </lineage>
</organism>
<feature type="compositionally biased region" description="Polar residues" evidence="1">
    <location>
        <begin position="155"/>
        <end position="177"/>
    </location>
</feature>
<feature type="region of interest" description="Disordered" evidence="1">
    <location>
        <begin position="148"/>
        <end position="177"/>
    </location>
</feature>
<sequence>MDDDELPPVLELGSVELDSPGDELDGVDGTVDEVSVGVLLLGGLGDVRVALGVSSREGEVPGGSVVPGGMTVPGGSGVPGGSTIGCSPEPSGGSSVTTCVPSGLVVTTAVRVPAGIATPSTVTGAWPGAASPGTSWAPELVLAPFGTATFGESPGATSEASPPNAVASTTPLTASST</sequence>
<keyword evidence="3" id="KW-1185">Reference proteome</keyword>
<gene>
    <name evidence="2" type="ORF">FB470_000756</name>
</gene>
<accession>A0ABU0EPN1</accession>
<protein>
    <submittedName>
        <fullName evidence="2">Uncharacterized protein</fullName>
    </submittedName>
</protein>
<name>A0ABU0EPN1_9PSEU</name>